<dbReference type="InterPro" id="IPR011051">
    <property type="entry name" value="RmlC_Cupin_sf"/>
</dbReference>
<dbReference type="PANTHER" id="PTHR43280">
    <property type="entry name" value="ARAC-FAMILY TRANSCRIPTIONAL REGULATOR"/>
    <property type="match status" value="1"/>
</dbReference>
<evidence type="ECO:0000259" key="4">
    <source>
        <dbReference type="PROSITE" id="PS01124"/>
    </source>
</evidence>
<gene>
    <name evidence="5" type="ORF">RI844_12390</name>
</gene>
<name>A0ABZ0GK83_9GAMM</name>
<dbReference type="InterPro" id="IPR014710">
    <property type="entry name" value="RmlC-like_jellyroll"/>
</dbReference>
<dbReference type="InterPro" id="IPR013096">
    <property type="entry name" value="Cupin_2"/>
</dbReference>
<keyword evidence="2" id="KW-0238">DNA-binding</keyword>
<evidence type="ECO:0000256" key="1">
    <source>
        <dbReference type="ARBA" id="ARBA00023015"/>
    </source>
</evidence>
<keyword evidence="1" id="KW-0805">Transcription regulation</keyword>
<accession>A0ABZ0GK83</accession>
<keyword evidence="6" id="KW-1185">Reference proteome</keyword>
<dbReference type="SUPFAM" id="SSF46689">
    <property type="entry name" value="Homeodomain-like"/>
    <property type="match status" value="2"/>
</dbReference>
<dbReference type="SMART" id="SM00342">
    <property type="entry name" value="HTH_ARAC"/>
    <property type="match status" value="1"/>
</dbReference>
<evidence type="ECO:0000256" key="2">
    <source>
        <dbReference type="ARBA" id="ARBA00023125"/>
    </source>
</evidence>
<keyword evidence="3" id="KW-0804">Transcription</keyword>
<evidence type="ECO:0000256" key="3">
    <source>
        <dbReference type="ARBA" id="ARBA00023163"/>
    </source>
</evidence>
<dbReference type="InterPro" id="IPR009057">
    <property type="entry name" value="Homeodomain-like_sf"/>
</dbReference>
<dbReference type="PANTHER" id="PTHR43280:SF27">
    <property type="entry name" value="TRANSCRIPTIONAL REGULATOR MTLR"/>
    <property type="match status" value="1"/>
</dbReference>
<dbReference type="Pfam" id="PF12833">
    <property type="entry name" value="HTH_18"/>
    <property type="match status" value="1"/>
</dbReference>
<dbReference type="SUPFAM" id="SSF51182">
    <property type="entry name" value="RmlC-like cupins"/>
    <property type="match status" value="1"/>
</dbReference>
<dbReference type="PROSITE" id="PS01124">
    <property type="entry name" value="HTH_ARAC_FAMILY_2"/>
    <property type="match status" value="1"/>
</dbReference>
<feature type="domain" description="HTH araC/xylS-type" evidence="4">
    <location>
        <begin position="183"/>
        <end position="281"/>
    </location>
</feature>
<dbReference type="Gene3D" id="2.60.120.10">
    <property type="entry name" value="Jelly Rolls"/>
    <property type="match status" value="1"/>
</dbReference>
<dbReference type="Pfam" id="PF07883">
    <property type="entry name" value="Cupin_2"/>
    <property type="match status" value="1"/>
</dbReference>
<dbReference type="RefSeq" id="WP_348394982.1">
    <property type="nucleotide sequence ID" value="NZ_CP136600.1"/>
</dbReference>
<proteinExistence type="predicted"/>
<protein>
    <submittedName>
        <fullName evidence="5">AraC family transcriptional regulator</fullName>
    </submittedName>
</protein>
<dbReference type="Gene3D" id="1.10.10.60">
    <property type="entry name" value="Homeodomain-like"/>
    <property type="match status" value="2"/>
</dbReference>
<organism evidence="5 6">
    <name type="scientific">Thalassotalea fonticola</name>
    <dbReference type="NCBI Taxonomy" id="3065649"/>
    <lineage>
        <taxon>Bacteria</taxon>
        <taxon>Pseudomonadati</taxon>
        <taxon>Pseudomonadota</taxon>
        <taxon>Gammaproteobacteria</taxon>
        <taxon>Alteromonadales</taxon>
        <taxon>Colwelliaceae</taxon>
        <taxon>Thalassotalea</taxon>
    </lineage>
</organism>
<evidence type="ECO:0000313" key="5">
    <source>
        <dbReference type="EMBL" id="WOH36168.1"/>
    </source>
</evidence>
<dbReference type="Proteomes" id="UP001301442">
    <property type="component" value="Chromosome"/>
</dbReference>
<evidence type="ECO:0000313" key="6">
    <source>
        <dbReference type="Proteomes" id="UP001301442"/>
    </source>
</evidence>
<dbReference type="InterPro" id="IPR018060">
    <property type="entry name" value="HTH_AraC"/>
</dbReference>
<dbReference type="EMBL" id="CP136600">
    <property type="protein sequence ID" value="WOH36168.1"/>
    <property type="molecule type" value="Genomic_DNA"/>
</dbReference>
<reference evidence="5 6" key="1">
    <citation type="submission" date="2023-09" db="EMBL/GenBank/DDBJ databases">
        <authorList>
            <person name="Qi X."/>
        </authorList>
    </citation>
    <scope>NUCLEOTIDE SEQUENCE [LARGE SCALE GENOMIC DNA]</scope>
    <source>
        <strain evidence="5 6">S1-1</strain>
    </source>
</reference>
<sequence>MNPLFETVQLEGNSCFKTQHFECGYLQDDHSWHYHPECELTFIVKGKGTRFIGDSVEHFDEGDLVLIAPNIPHCWANNNKDEHNEIVTMQFLPTCLGDDFLNSPDAHVLVEMFSRAKRGMQIKGNVAAQVGQLLISLHEKNGLSRLSGFIEILDLISQSNDNSLLSSELYAIDNSEFHSGRMRKVMEYIQAHLIDEIRQTDIAELVHMTPQGFSRFFRATTGRTFVSFVNIVRIMEACRLLVSSEEDITTIAFECGYGNLSNFNRRFMEQKNCTPTEYRNNHSLIATNPE</sequence>